<dbReference type="InterPro" id="IPR018330">
    <property type="entry name" value="RecT_fam"/>
</dbReference>
<feature type="region of interest" description="Disordered" evidence="1">
    <location>
        <begin position="233"/>
        <end position="288"/>
    </location>
</feature>
<evidence type="ECO:0000313" key="2">
    <source>
        <dbReference type="EMBL" id="MBB4649616.1"/>
    </source>
</evidence>
<dbReference type="Proteomes" id="UP000539538">
    <property type="component" value="Unassembled WGS sequence"/>
</dbReference>
<accession>A0ABR6KYL4</accession>
<gene>
    <name evidence="2" type="ORF">GGQ99_001338</name>
</gene>
<dbReference type="Pfam" id="PF03837">
    <property type="entry name" value="RecT"/>
    <property type="match status" value="1"/>
</dbReference>
<organism evidence="2 3">
    <name type="scientific">Aminobacter niigataensis</name>
    <dbReference type="NCBI Taxonomy" id="83265"/>
    <lineage>
        <taxon>Bacteria</taxon>
        <taxon>Pseudomonadati</taxon>
        <taxon>Pseudomonadota</taxon>
        <taxon>Alphaproteobacteria</taxon>
        <taxon>Hyphomicrobiales</taxon>
        <taxon>Phyllobacteriaceae</taxon>
        <taxon>Aminobacter</taxon>
    </lineage>
</organism>
<protein>
    <recommendedName>
        <fullName evidence="4">RecT family protein</fullName>
    </recommendedName>
</protein>
<feature type="compositionally biased region" description="Polar residues" evidence="1">
    <location>
        <begin position="236"/>
        <end position="252"/>
    </location>
</feature>
<comment type="caution">
    <text evidence="2">The sequence shown here is derived from an EMBL/GenBank/DDBJ whole genome shotgun (WGS) entry which is preliminary data.</text>
</comment>
<name>A0ABR6KYL4_9HYPH</name>
<evidence type="ECO:0008006" key="4">
    <source>
        <dbReference type="Google" id="ProtNLM"/>
    </source>
</evidence>
<evidence type="ECO:0000256" key="1">
    <source>
        <dbReference type="SAM" id="MobiDB-lite"/>
    </source>
</evidence>
<reference evidence="2 3" key="1">
    <citation type="submission" date="2020-08" db="EMBL/GenBank/DDBJ databases">
        <title>Genomic Encyclopedia of Type Strains, Phase IV (KMG-IV): sequencing the most valuable type-strain genomes for metagenomic binning, comparative biology and taxonomic classification.</title>
        <authorList>
            <person name="Goeker M."/>
        </authorList>
    </citation>
    <scope>NUCLEOTIDE SEQUENCE [LARGE SCALE GENOMIC DNA]</scope>
    <source>
        <strain evidence="2 3">DSM 7050</strain>
    </source>
</reference>
<keyword evidence="3" id="KW-1185">Reference proteome</keyword>
<evidence type="ECO:0000313" key="3">
    <source>
        <dbReference type="Proteomes" id="UP000539538"/>
    </source>
</evidence>
<sequence length="381" mass="40270">MTMNQIVPSDQTSTKEIGIVTGAGGSSIAPQNLGEVVRFAEVMARADIALPKHLRGNAGACMAVALQALEWQMSPFAVASKSYSVNGMIAYEAQLIAAVVNTRSGIKGRLQYEFTGTGNELACKVTGTLNGSECSYETPPYAAIQPKNSPLWKTDPRQQLGYYAARSWARRHCPEVILGVYDREEAEHFGPDNAKDVTPSVMQRLQAQQQPQDAAQPGEGFDVDFVTRETAALSGEASTDQEPSDTVPSSDDGSGEPAQASPIPAADPSAEDGGPEAGGIGAQAEPDVLPASDLTQEDRDWLKQTAKMLWAATGPGEGEVLKNQFAGIRDSLTPPTVTKAARDKGMSILRNCSAVCDGTQDMADTLELIAGIAGVEAREIV</sequence>
<dbReference type="EMBL" id="JACHOT010000001">
    <property type="protein sequence ID" value="MBB4649616.1"/>
    <property type="molecule type" value="Genomic_DNA"/>
</dbReference>
<proteinExistence type="predicted"/>
<dbReference type="RefSeq" id="WP_183261521.1">
    <property type="nucleotide sequence ID" value="NZ_BAAAVZ010000003.1"/>
</dbReference>